<evidence type="ECO:0000256" key="2">
    <source>
        <dbReference type="ARBA" id="ARBA00002933"/>
    </source>
</evidence>
<evidence type="ECO:0000256" key="3">
    <source>
        <dbReference type="ARBA" id="ARBA00008343"/>
    </source>
</evidence>
<dbReference type="GO" id="GO:0000701">
    <property type="term" value="F:purine-specific mismatch base pair DNA N-glycosylase activity"/>
    <property type="evidence" value="ECO:0007669"/>
    <property type="project" value="UniProtKB-EC"/>
</dbReference>
<reference evidence="16 17" key="1">
    <citation type="submission" date="2019-01" db="EMBL/GenBank/DDBJ databases">
        <title>Sinorhodobacter populi sp. nov. isolated from the symptomatic bark tissue of Populus euramericana canker.</title>
        <authorList>
            <person name="Xu G."/>
        </authorList>
    </citation>
    <scope>NUCLEOTIDE SEQUENCE [LARGE SCALE GENOMIC DNA]</scope>
    <source>
        <strain evidence="16 17">2D-5</strain>
    </source>
</reference>
<dbReference type="GO" id="GO:0006298">
    <property type="term" value="P:mismatch repair"/>
    <property type="evidence" value="ECO:0007669"/>
    <property type="project" value="TreeGrafter"/>
</dbReference>
<evidence type="ECO:0000256" key="6">
    <source>
        <dbReference type="ARBA" id="ARBA00022485"/>
    </source>
</evidence>
<keyword evidence="13 14" id="KW-0326">Glycosidase</keyword>
<keyword evidence="11" id="KW-0411">Iron-sulfur</keyword>
<dbReference type="PROSITE" id="PS01155">
    <property type="entry name" value="ENDONUCLEASE_III_2"/>
    <property type="match status" value="1"/>
</dbReference>
<evidence type="ECO:0000256" key="1">
    <source>
        <dbReference type="ARBA" id="ARBA00000843"/>
    </source>
</evidence>
<dbReference type="EMBL" id="SAUW01000002">
    <property type="protein sequence ID" value="RWR14963.1"/>
    <property type="molecule type" value="Genomic_DNA"/>
</dbReference>
<dbReference type="EC" id="3.2.2.31" evidence="4 14"/>
<comment type="similarity">
    <text evidence="3 14">Belongs to the Nth/MutY family.</text>
</comment>
<dbReference type="GO" id="GO:0006284">
    <property type="term" value="P:base-excision repair"/>
    <property type="evidence" value="ECO:0007669"/>
    <property type="project" value="UniProtKB-UniRule"/>
</dbReference>
<dbReference type="InterPro" id="IPR044298">
    <property type="entry name" value="MIG/MutY"/>
</dbReference>
<accession>A0A443J3S3</accession>
<evidence type="ECO:0000256" key="7">
    <source>
        <dbReference type="ARBA" id="ARBA00022723"/>
    </source>
</evidence>
<keyword evidence="7" id="KW-0479">Metal-binding</keyword>
<evidence type="ECO:0000313" key="16">
    <source>
        <dbReference type="EMBL" id="RWR14963.1"/>
    </source>
</evidence>
<name>A0A443J3S3_9RHOB</name>
<dbReference type="InterPro" id="IPR023170">
    <property type="entry name" value="HhH_base_excis_C"/>
</dbReference>
<organism evidence="16 17">
    <name type="scientific">Paenirhodobacter populi</name>
    <dbReference type="NCBI Taxonomy" id="2306993"/>
    <lineage>
        <taxon>Bacteria</taxon>
        <taxon>Pseudomonadati</taxon>
        <taxon>Pseudomonadota</taxon>
        <taxon>Alphaproteobacteria</taxon>
        <taxon>Rhodobacterales</taxon>
        <taxon>Rhodobacter group</taxon>
        <taxon>Paenirhodobacter</taxon>
    </lineage>
</organism>
<evidence type="ECO:0000256" key="9">
    <source>
        <dbReference type="ARBA" id="ARBA00022801"/>
    </source>
</evidence>
<sequence length="329" mass="35215">MPWRVGPARRSAGERPDPYRVWLSEVMLQQTTVAAVREYFRRFTARWPDVAALAAAPDADVMAEWAGLGYYARARNLLKCARAVVADHGGVFPDTAEGLRALPGIGPYTAAAVAAIACDEPAVVVDGNVERVVARLWAVRTPLPAAKPELVRLAGRLTPALRPGDHAQAMMDLGATICTPRNPVCALCPVSEFCDARAEGIAADLPRKAPKAEKPQRLGFAYVAVDAQGGVLLERRPEKGLLGGMAGFPGSVWDTAPAPAPPFAADWREAPSAVRHTFTHFHLTLRVFVANVGGAGFTPRADFHPAALPTVMRKVWDAAQAVLVPQRSV</sequence>
<dbReference type="InterPro" id="IPR003265">
    <property type="entry name" value="HhH-GPD_domain"/>
</dbReference>
<evidence type="ECO:0000256" key="13">
    <source>
        <dbReference type="ARBA" id="ARBA00023295"/>
    </source>
</evidence>
<dbReference type="SMART" id="SM00525">
    <property type="entry name" value="FES"/>
    <property type="match status" value="1"/>
</dbReference>
<comment type="catalytic activity">
    <reaction evidence="1 14">
        <text>Hydrolyzes free adenine bases from 7,8-dihydro-8-oxoguanine:adenine mismatched double-stranded DNA, leaving an apurinic site.</text>
        <dbReference type="EC" id="3.2.2.31"/>
    </reaction>
</comment>
<dbReference type="SUPFAM" id="SSF48150">
    <property type="entry name" value="DNA-glycosylase"/>
    <property type="match status" value="1"/>
</dbReference>
<dbReference type="CDD" id="cd03431">
    <property type="entry name" value="NUDIX_DNA_Glycosylase_C-MutY"/>
    <property type="match status" value="1"/>
</dbReference>
<evidence type="ECO:0000256" key="5">
    <source>
        <dbReference type="ARBA" id="ARBA00022023"/>
    </source>
</evidence>
<dbReference type="Gene3D" id="1.10.1670.10">
    <property type="entry name" value="Helix-hairpin-Helix base-excision DNA repair enzymes (C-terminal)"/>
    <property type="match status" value="1"/>
</dbReference>
<feature type="domain" description="HhH-GPD" evidence="15">
    <location>
        <begin position="27"/>
        <end position="176"/>
    </location>
</feature>
<dbReference type="CDD" id="cd00056">
    <property type="entry name" value="ENDO3c"/>
    <property type="match status" value="1"/>
</dbReference>
<dbReference type="Pfam" id="PF10576">
    <property type="entry name" value="EndIII_4Fe-2S"/>
    <property type="match status" value="1"/>
</dbReference>
<dbReference type="GO" id="GO:0051539">
    <property type="term" value="F:4 iron, 4 sulfur cluster binding"/>
    <property type="evidence" value="ECO:0007669"/>
    <property type="project" value="UniProtKB-UniRule"/>
</dbReference>
<comment type="caution">
    <text evidence="16">The sequence shown here is derived from an EMBL/GenBank/DDBJ whole genome shotgun (WGS) entry which is preliminary data.</text>
</comment>
<evidence type="ECO:0000313" key="17">
    <source>
        <dbReference type="Proteomes" id="UP000285710"/>
    </source>
</evidence>
<keyword evidence="9" id="KW-0378">Hydrolase</keyword>
<dbReference type="PANTHER" id="PTHR42944:SF1">
    <property type="entry name" value="ADENINE DNA GLYCOSYLASE"/>
    <property type="match status" value="1"/>
</dbReference>
<dbReference type="GO" id="GO:0046872">
    <property type="term" value="F:metal ion binding"/>
    <property type="evidence" value="ECO:0007669"/>
    <property type="project" value="UniProtKB-UniRule"/>
</dbReference>
<evidence type="ECO:0000256" key="14">
    <source>
        <dbReference type="RuleBase" id="RU365096"/>
    </source>
</evidence>
<dbReference type="GO" id="GO:0032357">
    <property type="term" value="F:oxidized purine DNA binding"/>
    <property type="evidence" value="ECO:0007669"/>
    <property type="project" value="TreeGrafter"/>
</dbReference>
<evidence type="ECO:0000259" key="15">
    <source>
        <dbReference type="SMART" id="SM00478"/>
    </source>
</evidence>
<evidence type="ECO:0000256" key="4">
    <source>
        <dbReference type="ARBA" id="ARBA00012045"/>
    </source>
</evidence>
<gene>
    <name evidence="16" type="ORF">D2T33_02935</name>
</gene>
<dbReference type="Gene3D" id="3.90.79.10">
    <property type="entry name" value="Nucleoside Triphosphate Pyrophosphohydrolase"/>
    <property type="match status" value="1"/>
</dbReference>
<dbReference type="SUPFAM" id="SSF55811">
    <property type="entry name" value="Nudix"/>
    <property type="match status" value="1"/>
</dbReference>
<dbReference type="InterPro" id="IPR004036">
    <property type="entry name" value="Endonuclease-III-like_CS2"/>
</dbReference>
<comment type="cofactor">
    <cofactor evidence="14">
        <name>[4Fe-4S] cluster</name>
        <dbReference type="ChEBI" id="CHEBI:49883"/>
    </cofactor>
    <text evidence="14">Binds 1 [4Fe-4S] cluster.</text>
</comment>
<dbReference type="GO" id="GO:0034039">
    <property type="term" value="F:8-oxo-7,8-dihydroguanine DNA N-glycosylase activity"/>
    <property type="evidence" value="ECO:0007669"/>
    <property type="project" value="TreeGrafter"/>
</dbReference>
<keyword evidence="10 14" id="KW-0408">Iron</keyword>
<dbReference type="InterPro" id="IPR011257">
    <property type="entry name" value="DNA_glycosylase"/>
</dbReference>
<keyword evidence="6" id="KW-0004">4Fe-4S</keyword>
<dbReference type="AlphaFoldDB" id="A0A443J3S3"/>
<keyword evidence="12" id="KW-0234">DNA repair</keyword>
<dbReference type="FunFam" id="1.10.340.30:FF:000002">
    <property type="entry name" value="Adenine DNA glycosylase"/>
    <property type="match status" value="1"/>
</dbReference>
<evidence type="ECO:0000256" key="12">
    <source>
        <dbReference type="ARBA" id="ARBA00023204"/>
    </source>
</evidence>
<dbReference type="Proteomes" id="UP000285710">
    <property type="component" value="Unassembled WGS sequence"/>
</dbReference>
<keyword evidence="8 14" id="KW-0227">DNA damage</keyword>
<dbReference type="Gene3D" id="1.10.340.30">
    <property type="entry name" value="Hypothetical protein, domain 2"/>
    <property type="match status" value="1"/>
</dbReference>
<dbReference type="Pfam" id="PF00633">
    <property type="entry name" value="HHH"/>
    <property type="match status" value="1"/>
</dbReference>
<dbReference type="Pfam" id="PF00730">
    <property type="entry name" value="HhH-GPD"/>
    <property type="match status" value="1"/>
</dbReference>
<keyword evidence="17" id="KW-1185">Reference proteome</keyword>
<dbReference type="InterPro" id="IPR029119">
    <property type="entry name" value="MutY_C"/>
</dbReference>
<dbReference type="InterPro" id="IPR015797">
    <property type="entry name" value="NUDIX_hydrolase-like_dom_sf"/>
</dbReference>
<protein>
    <recommendedName>
        <fullName evidence="5 14">Adenine DNA glycosylase</fullName>
        <ecNumber evidence="4 14">3.2.2.31</ecNumber>
    </recommendedName>
</protein>
<dbReference type="InterPro" id="IPR000445">
    <property type="entry name" value="HhH_motif"/>
</dbReference>
<dbReference type="Pfam" id="PF14815">
    <property type="entry name" value="NUDIX_4"/>
    <property type="match status" value="1"/>
</dbReference>
<evidence type="ECO:0000256" key="10">
    <source>
        <dbReference type="ARBA" id="ARBA00023004"/>
    </source>
</evidence>
<dbReference type="SMART" id="SM00478">
    <property type="entry name" value="ENDO3c"/>
    <property type="match status" value="1"/>
</dbReference>
<comment type="function">
    <text evidence="2">Adenine glycosylase active on G-A mispairs. MutY also corrects error-prone DNA synthesis past GO lesions which are due to the oxidatively damaged form of guanine: 7,8-dihydro-8-oxoguanine (8-oxo-dGTP).</text>
</comment>
<dbReference type="PANTHER" id="PTHR42944">
    <property type="entry name" value="ADENINE DNA GLYCOSYLASE"/>
    <property type="match status" value="1"/>
</dbReference>
<reference evidence="16 17" key="2">
    <citation type="submission" date="2019-01" db="EMBL/GenBank/DDBJ databases">
        <authorList>
            <person name="Li Y."/>
        </authorList>
    </citation>
    <scope>NUCLEOTIDE SEQUENCE [LARGE SCALE GENOMIC DNA]</scope>
    <source>
        <strain evidence="16 17">2D-5</strain>
    </source>
</reference>
<evidence type="ECO:0000256" key="8">
    <source>
        <dbReference type="ARBA" id="ARBA00022763"/>
    </source>
</evidence>
<dbReference type="InterPro" id="IPR003651">
    <property type="entry name" value="Endonuclease3_FeS-loop_motif"/>
</dbReference>
<proteinExistence type="inferred from homology"/>
<dbReference type="GO" id="GO:0035485">
    <property type="term" value="F:adenine/guanine mispair binding"/>
    <property type="evidence" value="ECO:0007669"/>
    <property type="project" value="TreeGrafter"/>
</dbReference>
<evidence type="ECO:0000256" key="11">
    <source>
        <dbReference type="ARBA" id="ARBA00023014"/>
    </source>
</evidence>